<dbReference type="PROSITE" id="PS00250">
    <property type="entry name" value="TGF_BETA_1"/>
    <property type="match status" value="1"/>
</dbReference>
<dbReference type="Gene3D" id="2.60.120.970">
    <property type="match status" value="1"/>
</dbReference>
<dbReference type="GO" id="GO:0005125">
    <property type="term" value="F:cytokine activity"/>
    <property type="evidence" value="ECO:0007669"/>
    <property type="project" value="TreeGrafter"/>
</dbReference>
<dbReference type="InterPro" id="IPR029034">
    <property type="entry name" value="Cystine-knot_cytokine"/>
</dbReference>
<organism evidence="11">
    <name type="scientific">Convolutriloba longifissura</name>
    <name type="common">Red flatworm</name>
    <name type="synonym">Acoelomorph flatworm</name>
    <dbReference type="NCBI Taxonomy" id="536236"/>
    <lineage>
        <taxon>Eukaryota</taxon>
        <taxon>Metazoa</taxon>
        <taxon>Xenacoelomorpha</taxon>
        <taxon>Acoelomorpha</taxon>
        <taxon>Acoela</taxon>
        <taxon>Sagittiferidae</taxon>
        <taxon>Convolutriloba</taxon>
    </lineage>
</organism>
<dbReference type="PROSITE" id="PS51362">
    <property type="entry name" value="TGF_BETA_2"/>
    <property type="match status" value="1"/>
</dbReference>
<dbReference type="Pfam" id="PF00688">
    <property type="entry name" value="TGFb_propeptide"/>
    <property type="match status" value="1"/>
</dbReference>
<dbReference type="GO" id="GO:0008083">
    <property type="term" value="F:growth factor activity"/>
    <property type="evidence" value="ECO:0007669"/>
    <property type="project" value="UniProtKB-KW"/>
</dbReference>
<sequence length="441" mass="50422">MTPKILFTTLQIIIVTLSPKISKSEDTLLDRQLNPGSLRQLDMGLRKVFGITDDELNSRKRRNPEGGEGGGFGVVPQFMIDVANQDLTRHRRLSTNDDFSYSGNMRCYHPINYDHEELLGHQRHLRFNLTTFPSDTEMMEKAELKLFSQAVDPFGNASHVIIHLYEITSHSNDDKSFEQNQEHKVGSMNRKCQRGKVSYNLIESRKLDIEKQSKWNSFDVTKAAKTWMENPKSPNCGILVKVEPLNRNDVHSIQHIKLKLNPESLETVPEWLKNFEPLLVLKSREISRLSEPEQKRSTEVEKTTNEQHSSKSFSSRTRRTVIQGPYGKSEKAKKLEFIRSSLCNRYLMYVDFEHIQWADWVLAPKGFHAYTCIGSCPFPLANHVNSTNHAIVQTIVNSLQPSIVGSSRCVPTELTSITLLYIDKATNTAVLKSYRDMVVEG</sequence>
<evidence type="ECO:0000256" key="5">
    <source>
        <dbReference type="ARBA" id="ARBA00023030"/>
    </source>
</evidence>
<dbReference type="InterPro" id="IPR001111">
    <property type="entry name" value="TGF-b_propeptide"/>
</dbReference>
<evidence type="ECO:0000256" key="7">
    <source>
        <dbReference type="ARBA" id="ARBA00023180"/>
    </source>
</evidence>
<comment type="subcellular location">
    <subcellularLocation>
        <location evidence="1">Secreted</location>
    </subcellularLocation>
</comment>
<keyword evidence="6" id="KW-1015">Disulfide bond</keyword>
<dbReference type="Pfam" id="PF00019">
    <property type="entry name" value="TGF_beta"/>
    <property type="match status" value="1"/>
</dbReference>
<evidence type="ECO:0000256" key="2">
    <source>
        <dbReference type="ARBA" id="ARBA00006656"/>
    </source>
</evidence>
<dbReference type="PANTHER" id="PTHR11848:SF263">
    <property type="entry name" value="PROTEIN DECAPENTAPLEGIC"/>
    <property type="match status" value="1"/>
</dbReference>
<keyword evidence="3" id="KW-0964">Secreted</keyword>
<keyword evidence="4" id="KW-0732">Signal</keyword>
<dbReference type="SMART" id="SM00204">
    <property type="entry name" value="TGFB"/>
    <property type="match status" value="1"/>
</dbReference>
<dbReference type="GO" id="GO:0005615">
    <property type="term" value="C:extracellular space"/>
    <property type="evidence" value="ECO:0007669"/>
    <property type="project" value="TreeGrafter"/>
</dbReference>
<proteinExistence type="evidence at transcript level"/>
<feature type="domain" description="TGF-beta family profile" evidence="10">
    <location>
        <begin position="316"/>
        <end position="441"/>
    </location>
</feature>
<evidence type="ECO:0000256" key="8">
    <source>
        <dbReference type="RuleBase" id="RU000354"/>
    </source>
</evidence>
<feature type="non-terminal residue" evidence="11">
    <location>
        <position position="441"/>
    </location>
</feature>
<dbReference type="PANTHER" id="PTHR11848">
    <property type="entry name" value="TGF-BETA FAMILY"/>
    <property type="match status" value="1"/>
</dbReference>
<protein>
    <submittedName>
        <fullName evidence="11">BMP2/4</fullName>
    </submittedName>
</protein>
<evidence type="ECO:0000256" key="6">
    <source>
        <dbReference type="ARBA" id="ARBA00023157"/>
    </source>
</evidence>
<evidence type="ECO:0000256" key="1">
    <source>
        <dbReference type="ARBA" id="ARBA00004613"/>
    </source>
</evidence>
<comment type="similarity">
    <text evidence="2 8">Belongs to the TGF-beta family.</text>
</comment>
<evidence type="ECO:0000256" key="4">
    <source>
        <dbReference type="ARBA" id="ARBA00022729"/>
    </source>
</evidence>
<dbReference type="AlphaFoldDB" id="B5LVM7"/>
<accession>B5LVM7</accession>
<evidence type="ECO:0000256" key="9">
    <source>
        <dbReference type="SAM" id="MobiDB-lite"/>
    </source>
</evidence>
<dbReference type="InterPro" id="IPR001839">
    <property type="entry name" value="TGF-b_C"/>
</dbReference>
<keyword evidence="5 8" id="KW-0339">Growth factor</keyword>
<dbReference type="SUPFAM" id="SSF57501">
    <property type="entry name" value="Cystine-knot cytokines"/>
    <property type="match status" value="1"/>
</dbReference>
<dbReference type="InterPro" id="IPR017948">
    <property type="entry name" value="TGFb_CS"/>
</dbReference>
<evidence type="ECO:0000259" key="10">
    <source>
        <dbReference type="PROSITE" id="PS51362"/>
    </source>
</evidence>
<evidence type="ECO:0000313" key="11">
    <source>
        <dbReference type="EMBL" id="ACG70809.1"/>
    </source>
</evidence>
<dbReference type="FunFam" id="2.10.90.10:FF:000001">
    <property type="entry name" value="Bone morphogenetic protein 4"/>
    <property type="match status" value="1"/>
</dbReference>
<dbReference type="EMBL" id="EU914952">
    <property type="protein sequence ID" value="ACG70809.1"/>
    <property type="molecule type" value="mRNA"/>
</dbReference>
<keyword evidence="7" id="KW-0325">Glycoprotein</keyword>
<reference evidence="11" key="1">
    <citation type="journal article" date="2008" name="Nature">
        <title>Acoel development indicates the independent evolution of the bilaterian mouth and anus.</title>
        <authorList>
            <person name="Hejnol A."/>
            <person name="Martindale M.Q."/>
        </authorList>
    </citation>
    <scope>NUCLEOTIDE SEQUENCE</scope>
</reference>
<feature type="region of interest" description="Disordered" evidence="9">
    <location>
        <begin position="290"/>
        <end position="317"/>
    </location>
</feature>
<name>B5LVM7_CONLF</name>
<evidence type="ECO:0000256" key="3">
    <source>
        <dbReference type="ARBA" id="ARBA00022525"/>
    </source>
</evidence>
<feature type="compositionally biased region" description="Basic and acidic residues" evidence="9">
    <location>
        <begin position="290"/>
        <end position="309"/>
    </location>
</feature>
<dbReference type="Gene3D" id="2.10.90.10">
    <property type="entry name" value="Cystine-knot cytokines"/>
    <property type="match status" value="1"/>
</dbReference>
<dbReference type="InterPro" id="IPR015615">
    <property type="entry name" value="TGF-beta-rel"/>
</dbReference>